<dbReference type="InterPro" id="IPR002798">
    <property type="entry name" value="SpoIIM-like"/>
</dbReference>
<accession>U2L470</accession>
<keyword evidence="1" id="KW-0472">Membrane</keyword>
<keyword evidence="3" id="KW-1185">Reference proteome</keyword>
<sequence length="335" mass="37924">MKELTFIRTHIEKWQQMEAVADDAAEESPDRLAEVYMDITADLAFAQTHYPSSRITIYLNNLSATLHHAIYRNKREKWGRIITFWTREVPQTMFEERRLLLISFVIFSVSVLIGVISQLADIDFVRLILGDRYVDMMLDNIAHGRPMDVYAGAPEMGMFLQITLNNITVAVFVFAMGLLTSIGTGWQLFRNGVMLGCFGSLFYQHGLLGESLLTIFQHGTLEISAIIVAGAAGLALGNGFLFPGTYSRLESFQRGAKRGLKIVVGIIPLFVVAGFIEGFITRHTEVDDRIRFAVILVSLAFVIFYFIILPYYIGYHTSANYQQRINYNKNGNQYT</sequence>
<proteinExistence type="predicted"/>
<evidence type="ECO:0000313" key="2">
    <source>
        <dbReference type="EMBL" id="ERJ99135.1"/>
    </source>
</evidence>
<organism evidence="2 3">
    <name type="scientific">Hoylesella pleuritidis F0068</name>
    <dbReference type="NCBI Taxonomy" id="1081904"/>
    <lineage>
        <taxon>Bacteria</taxon>
        <taxon>Pseudomonadati</taxon>
        <taxon>Bacteroidota</taxon>
        <taxon>Bacteroidia</taxon>
        <taxon>Bacteroidales</taxon>
        <taxon>Prevotellaceae</taxon>
        <taxon>Hoylesella</taxon>
    </lineage>
</organism>
<dbReference type="PATRIC" id="fig|1081904.3.peg.1966"/>
<dbReference type="EMBL" id="AWET01000044">
    <property type="protein sequence ID" value="ERJ99135.1"/>
    <property type="molecule type" value="Genomic_DNA"/>
</dbReference>
<protein>
    <submittedName>
        <fullName evidence="2">Putative membrane protein</fullName>
    </submittedName>
</protein>
<comment type="caution">
    <text evidence="2">The sequence shown here is derived from an EMBL/GenBank/DDBJ whole genome shotgun (WGS) entry which is preliminary data.</text>
</comment>
<dbReference type="PANTHER" id="PTHR35337">
    <property type="entry name" value="SLR1478 PROTEIN"/>
    <property type="match status" value="1"/>
</dbReference>
<feature type="transmembrane region" description="Helical" evidence="1">
    <location>
        <begin position="186"/>
        <end position="203"/>
    </location>
</feature>
<dbReference type="PANTHER" id="PTHR35337:SF1">
    <property type="entry name" value="SLR1478 PROTEIN"/>
    <property type="match status" value="1"/>
</dbReference>
<gene>
    <name evidence="2" type="ORF">HMPREF1218_1189</name>
</gene>
<evidence type="ECO:0000313" key="3">
    <source>
        <dbReference type="Proteomes" id="UP000016600"/>
    </source>
</evidence>
<keyword evidence="1" id="KW-0812">Transmembrane</keyword>
<reference evidence="2 3" key="1">
    <citation type="submission" date="2013-08" db="EMBL/GenBank/DDBJ databases">
        <authorList>
            <person name="Durkin A.S."/>
            <person name="Haft D.R."/>
            <person name="McCorrison J."/>
            <person name="Torralba M."/>
            <person name="Gillis M."/>
            <person name="Haft D.H."/>
            <person name="Methe B."/>
            <person name="Sutton G."/>
            <person name="Nelson K.E."/>
        </authorList>
    </citation>
    <scope>NUCLEOTIDE SEQUENCE [LARGE SCALE GENOMIC DNA]</scope>
    <source>
        <strain evidence="2 3">F0068</strain>
    </source>
</reference>
<dbReference type="Proteomes" id="UP000016600">
    <property type="component" value="Unassembled WGS sequence"/>
</dbReference>
<dbReference type="Pfam" id="PF01944">
    <property type="entry name" value="SpoIIM"/>
    <property type="match status" value="1"/>
</dbReference>
<dbReference type="RefSeq" id="WP_021584591.1">
    <property type="nucleotide sequence ID" value="NZ_AWET01000044.1"/>
</dbReference>
<feature type="transmembrane region" description="Helical" evidence="1">
    <location>
        <begin position="99"/>
        <end position="120"/>
    </location>
</feature>
<name>U2L470_9BACT</name>
<dbReference type="AlphaFoldDB" id="U2L470"/>
<feature type="transmembrane region" description="Helical" evidence="1">
    <location>
        <begin position="158"/>
        <end position="179"/>
    </location>
</feature>
<feature type="transmembrane region" description="Helical" evidence="1">
    <location>
        <begin position="292"/>
        <end position="314"/>
    </location>
</feature>
<keyword evidence="1" id="KW-1133">Transmembrane helix</keyword>
<feature type="transmembrane region" description="Helical" evidence="1">
    <location>
        <begin position="223"/>
        <end position="242"/>
    </location>
</feature>
<feature type="transmembrane region" description="Helical" evidence="1">
    <location>
        <begin position="262"/>
        <end position="280"/>
    </location>
</feature>
<evidence type="ECO:0000256" key="1">
    <source>
        <dbReference type="SAM" id="Phobius"/>
    </source>
</evidence>